<comment type="caution">
    <text evidence="3">The sequence shown here is derived from an EMBL/GenBank/DDBJ whole genome shotgun (WGS) entry which is preliminary data.</text>
</comment>
<protein>
    <submittedName>
        <fullName evidence="3">Uncharacterized protein</fullName>
    </submittedName>
</protein>
<dbReference type="EMBL" id="MHKZ01000041">
    <property type="protein sequence ID" value="OGY99188.1"/>
    <property type="molecule type" value="Genomic_DNA"/>
</dbReference>
<sequence>MTFFRPEQKSFINYAITTLIAICLIASLWIVLSYNRSVNLEHEISAKEINIRELQTNKAQLQDKMFTLLSDVNLKEFSRNRNLIEEKNPQYMRTAVLNGAELAVSQSR</sequence>
<evidence type="ECO:0000256" key="1">
    <source>
        <dbReference type="SAM" id="Coils"/>
    </source>
</evidence>
<keyword evidence="1" id="KW-0175">Coiled coil</keyword>
<evidence type="ECO:0000313" key="3">
    <source>
        <dbReference type="EMBL" id="OGY99188.1"/>
    </source>
</evidence>
<evidence type="ECO:0000256" key="2">
    <source>
        <dbReference type="SAM" id="Phobius"/>
    </source>
</evidence>
<evidence type="ECO:0000313" key="4">
    <source>
        <dbReference type="Proteomes" id="UP000176287"/>
    </source>
</evidence>
<proteinExistence type="predicted"/>
<keyword evidence="2" id="KW-1133">Transmembrane helix</keyword>
<keyword evidence="2" id="KW-0812">Transmembrane</keyword>
<accession>A0A1G2CCS5</accession>
<name>A0A1G2CCS5_9BACT</name>
<dbReference type="Proteomes" id="UP000176287">
    <property type="component" value="Unassembled WGS sequence"/>
</dbReference>
<organism evidence="3 4">
    <name type="scientific">Candidatus Liptonbacteria bacterium RIFCSPLOWO2_01_FULL_45_15</name>
    <dbReference type="NCBI Taxonomy" id="1798649"/>
    <lineage>
        <taxon>Bacteria</taxon>
        <taxon>Candidatus Liptoniibacteriota</taxon>
    </lineage>
</organism>
<dbReference type="STRING" id="1798649.A3B13_00585"/>
<reference evidence="3 4" key="1">
    <citation type="journal article" date="2016" name="Nat. Commun.">
        <title>Thousands of microbial genomes shed light on interconnected biogeochemical processes in an aquifer system.</title>
        <authorList>
            <person name="Anantharaman K."/>
            <person name="Brown C.T."/>
            <person name="Hug L.A."/>
            <person name="Sharon I."/>
            <person name="Castelle C.J."/>
            <person name="Probst A.J."/>
            <person name="Thomas B.C."/>
            <person name="Singh A."/>
            <person name="Wilkins M.J."/>
            <person name="Karaoz U."/>
            <person name="Brodie E.L."/>
            <person name="Williams K.H."/>
            <person name="Hubbard S.S."/>
            <person name="Banfield J.F."/>
        </authorList>
    </citation>
    <scope>NUCLEOTIDE SEQUENCE [LARGE SCALE GENOMIC DNA]</scope>
</reference>
<dbReference type="AlphaFoldDB" id="A0A1G2CCS5"/>
<feature type="transmembrane region" description="Helical" evidence="2">
    <location>
        <begin position="12"/>
        <end position="32"/>
    </location>
</feature>
<gene>
    <name evidence="3" type="ORF">A3B13_00585</name>
</gene>
<keyword evidence="2" id="KW-0472">Membrane</keyword>
<feature type="coiled-coil region" evidence="1">
    <location>
        <begin position="37"/>
        <end position="71"/>
    </location>
</feature>